<evidence type="ECO:0000313" key="2">
    <source>
        <dbReference type="EMBL" id="NNU79677.1"/>
    </source>
</evidence>
<dbReference type="GO" id="GO:0005886">
    <property type="term" value="C:plasma membrane"/>
    <property type="evidence" value="ECO:0007669"/>
    <property type="project" value="TreeGrafter"/>
</dbReference>
<evidence type="ECO:0000256" key="1">
    <source>
        <dbReference type="SAM" id="Phobius"/>
    </source>
</evidence>
<dbReference type="PANTHER" id="PTHR34980:SF2">
    <property type="entry name" value="INNER MEMBRANE PROTEIN YHAH-RELATED"/>
    <property type="match status" value="1"/>
</dbReference>
<dbReference type="Pfam" id="PF05656">
    <property type="entry name" value="DUF805"/>
    <property type="match status" value="1"/>
</dbReference>
<comment type="caution">
    <text evidence="2">The sequence shown here is derived from an EMBL/GenBank/DDBJ whole genome shotgun (WGS) entry which is preliminary data.</text>
</comment>
<dbReference type="AlphaFoldDB" id="A0A849KY45"/>
<keyword evidence="3" id="KW-1185">Reference proteome</keyword>
<dbReference type="InterPro" id="IPR008523">
    <property type="entry name" value="DUF805"/>
</dbReference>
<dbReference type="PANTHER" id="PTHR34980">
    <property type="entry name" value="INNER MEMBRANE PROTEIN-RELATED-RELATED"/>
    <property type="match status" value="1"/>
</dbReference>
<feature type="transmembrane region" description="Helical" evidence="1">
    <location>
        <begin position="73"/>
        <end position="91"/>
    </location>
</feature>
<keyword evidence="1" id="KW-0472">Membrane</keyword>
<proteinExistence type="predicted"/>
<reference evidence="2 3" key="1">
    <citation type="submission" date="2020-05" db="EMBL/GenBank/DDBJ databases">
        <title>Gimesia benthica sp. nov., a novel planctomycete isolated from a deep-sea water sample of the Northwest Indian Ocean.</title>
        <authorList>
            <person name="Wang J."/>
            <person name="Ruan C."/>
            <person name="Song L."/>
            <person name="Zhu Y."/>
            <person name="Li A."/>
            <person name="Zheng X."/>
            <person name="Wang L."/>
            <person name="Lu Z."/>
            <person name="Huang Y."/>
            <person name="Du W."/>
            <person name="Zhou Y."/>
            <person name="Huang L."/>
            <person name="Dai X."/>
        </authorList>
    </citation>
    <scope>NUCLEOTIDE SEQUENCE [LARGE SCALE GENOMIC DNA]</scope>
    <source>
        <strain evidence="2 3">YYQ-30</strain>
    </source>
</reference>
<dbReference type="RefSeq" id="WP_171322842.1">
    <property type="nucleotide sequence ID" value="NZ_JABFBC010000001.1"/>
</dbReference>
<keyword evidence="1" id="KW-0812">Transmembrane</keyword>
<protein>
    <submittedName>
        <fullName evidence="2">DUF805 domain-containing protein</fullName>
    </submittedName>
</protein>
<dbReference type="EMBL" id="JABFBC010000001">
    <property type="protein sequence ID" value="NNU79677.1"/>
    <property type="molecule type" value="Genomic_DNA"/>
</dbReference>
<name>A0A849KY45_9RHOB</name>
<gene>
    <name evidence="2" type="ORF">HMH01_04405</name>
</gene>
<sequence length="137" mass="14985">MGGAIMACLERFMEFRGRARRSEFWWFFLFTVLVGIATVPLELALQTKMISTGVSVAFLMPTLSAASRRLHDTGRSALYLLAPLLCLPFYFLGQAAMAGAFLFCLAMLVLILCLPGQIGANRYGPDPLSAPDLAAFE</sequence>
<keyword evidence="1" id="KW-1133">Transmembrane helix</keyword>
<feature type="transmembrane region" description="Helical" evidence="1">
    <location>
        <begin position="97"/>
        <end position="114"/>
    </location>
</feature>
<evidence type="ECO:0000313" key="3">
    <source>
        <dbReference type="Proteomes" id="UP000572377"/>
    </source>
</evidence>
<accession>A0A849KY45</accession>
<dbReference type="Proteomes" id="UP000572377">
    <property type="component" value="Unassembled WGS sequence"/>
</dbReference>
<feature type="transmembrane region" description="Helical" evidence="1">
    <location>
        <begin position="24"/>
        <end position="43"/>
    </location>
</feature>
<organism evidence="2 3">
    <name type="scientific">Halovulum dunhuangense</name>
    <dbReference type="NCBI Taxonomy" id="1505036"/>
    <lineage>
        <taxon>Bacteria</taxon>
        <taxon>Pseudomonadati</taxon>
        <taxon>Pseudomonadota</taxon>
        <taxon>Alphaproteobacteria</taxon>
        <taxon>Rhodobacterales</taxon>
        <taxon>Paracoccaceae</taxon>
        <taxon>Halovulum</taxon>
    </lineage>
</organism>